<dbReference type="AlphaFoldDB" id="A0A2I4FH30"/>
<dbReference type="PANTHER" id="PTHR31620">
    <property type="entry name" value="PROTEIN RETICULATA-RELATED 2, CHLOROPLASTIC-RELATED"/>
    <property type="match status" value="1"/>
</dbReference>
<keyword evidence="1" id="KW-0472">Membrane</keyword>
<name>A0A2I4FH30_JUGRE</name>
<feature type="transmembrane region" description="Helical" evidence="1">
    <location>
        <begin position="50"/>
        <end position="78"/>
    </location>
</feature>
<reference evidence="3" key="1">
    <citation type="submission" date="2025-08" db="UniProtKB">
        <authorList>
            <consortium name="RefSeq"/>
        </authorList>
    </citation>
    <scope>IDENTIFICATION</scope>
    <source>
        <tissue evidence="3">Leaves</tissue>
    </source>
</reference>
<dbReference type="RefSeq" id="XP_018830943.1">
    <property type="nucleotide sequence ID" value="XM_018975398.2"/>
</dbReference>
<gene>
    <name evidence="3" type="primary">LOC108998722</name>
</gene>
<dbReference type="KEGG" id="jre:108998722"/>
<evidence type="ECO:0000313" key="2">
    <source>
        <dbReference type="Proteomes" id="UP000235220"/>
    </source>
</evidence>
<organism evidence="2 3">
    <name type="scientific">Juglans regia</name>
    <name type="common">English walnut</name>
    <dbReference type="NCBI Taxonomy" id="51240"/>
    <lineage>
        <taxon>Eukaryota</taxon>
        <taxon>Viridiplantae</taxon>
        <taxon>Streptophyta</taxon>
        <taxon>Embryophyta</taxon>
        <taxon>Tracheophyta</taxon>
        <taxon>Spermatophyta</taxon>
        <taxon>Magnoliopsida</taxon>
        <taxon>eudicotyledons</taxon>
        <taxon>Gunneridae</taxon>
        <taxon>Pentapetalae</taxon>
        <taxon>rosids</taxon>
        <taxon>fabids</taxon>
        <taxon>Fagales</taxon>
        <taxon>Juglandaceae</taxon>
        <taxon>Juglans</taxon>
    </lineage>
</organism>
<dbReference type="OrthoDB" id="205639at2759"/>
<keyword evidence="2" id="KW-1185">Reference proteome</keyword>
<dbReference type="InParanoid" id="A0A2I4FH30"/>
<dbReference type="Proteomes" id="UP000235220">
    <property type="component" value="Chromosome 14"/>
</dbReference>
<keyword evidence="1" id="KW-0812">Transmembrane</keyword>
<dbReference type="STRING" id="51240.A0A2I4FH30"/>
<proteinExistence type="predicted"/>
<protein>
    <submittedName>
        <fullName evidence="3">Protein RETICULATA-RELATED 4, chloroplastic-like</fullName>
    </submittedName>
</protein>
<evidence type="ECO:0000256" key="1">
    <source>
        <dbReference type="SAM" id="Phobius"/>
    </source>
</evidence>
<accession>A0A2I4FH30</accession>
<evidence type="ECO:0000313" key="3">
    <source>
        <dbReference type="RefSeq" id="XP_018830943.1"/>
    </source>
</evidence>
<dbReference type="PANTHER" id="PTHR31620:SF14">
    <property type="entry name" value="PROTEIN RETICULATA-RELATED 4, CHLOROPLASTIC"/>
    <property type="match status" value="1"/>
</dbReference>
<sequence>MPKDLRAAVEAGRIPGSVVDRFLELEKAGLFRWLMQFGGFKERLLAEDPFLAMVGIEYCVGMFTMILCSSLFLPLLFLSDHHLQLVLEQLPSSSITALIMHSRLRLPEPHIHFYRD</sequence>
<dbReference type="GeneID" id="108998722"/>
<keyword evidence="1" id="KW-1133">Transmembrane helix</keyword>